<dbReference type="Gene3D" id="3.40.50.720">
    <property type="entry name" value="NAD(P)-binding Rossmann-like Domain"/>
    <property type="match status" value="1"/>
</dbReference>
<dbReference type="Gene3D" id="1.10.1040.10">
    <property type="entry name" value="N-(1-d-carboxylethyl)-l-norvaline Dehydrogenase, domain 2"/>
    <property type="match status" value="1"/>
</dbReference>
<dbReference type="SUPFAM" id="SSF51735">
    <property type="entry name" value="NAD(P)-binding Rossmann-fold domains"/>
    <property type="match status" value="1"/>
</dbReference>
<dbReference type="FunFam" id="1.10.1040.10:FF:000017">
    <property type="entry name" value="2-dehydropantoate 2-reductase"/>
    <property type="match status" value="1"/>
</dbReference>
<organism evidence="9 10">
    <name type="scientific">Pseudooceanicola albus</name>
    <dbReference type="NCBI Taxonomy" id="2692189"/>
    <lineage>
        <taxon>Bacteria</taxon>
        <taxon>Pseudomonadati</taxon>
        <taxon>Pseudomonadota</taxon>
        <taxon>Alphaproteobacteria</taxon>
        <taxon>Rhodobacterales</taxon>
        <taxon>Paracoccaceae</taxon>
        <taxon>Pseudooceanicola</taxon>
    </lineage>
</organism>
<dbReference type="EC" id="1.1.1.169" evidence="2"/>
<proteinExistence type="predicted"/>
<dbReference type="InterPro" id="IPR013752">
    <property type="entry name" value="KPA_reductase"/>
</dbReference>
<dbReference type="GO" id="GO:0008677">
    <property type="term" value="F:2-dehydropantoate 2-reductase activity"/>
    <property type="evidence" value="ECO:0007669"/>
    <property type="project" value="UniProtKB-EC"/>
</dbReference>
<evidence type="ECO:0000256" key="2">
    <source>
        <dbReference type="ARBA" id="ARBA00013014"/>
    </source>
</evidence>
<dbReference type="NCBIfam" id="NF005089">
    <property type="entry name" value="PRK06522.1-4"/>
    <property type="match status" value="1"/>
</dbReference>
<dbReference type="EMBL" id="WUMU01000047">
    <property type="protein sequence ID" value="MXN21130.1"/>
    <property type="molecule type" value="Genomic_DNA"/>
</dbReference>
<dbReference type="RefSeq" id="WP_160897242.1">
    <property type="nucleotide sequence ID" value="NZ_WUMU01000047.1"/>
</dbReference>
<feature type="domain" description="Ketopantoate reductase N-terminal" evidence="7">
    <location>
        <begin position="4"/>
        <end position="105"/>
    </location>
</feature>
<dbReference type="UniPathway" id="UPA00028">
    <property type="reaction ID" value="UER00004"/>
</dbReference>
<dbReference type="AlphaFoldDB" id="A0A6L7GD14"/>
<reference evidence="9 10" key="1">
    <citation type="submission" date="2019-12" db="EMBL/GenBank/DDBJ databases">
        <authorList>
            <person name="Li M."/>
        </authorList>
    </citation>
    <scope>NUCLEOTIDE SEQUENCE [LARGE SCALE GENOMIC DNA]</scope>
    <source>
        <strain evidence="9 10">GBMRC 2024</strain>
    </source>
</reference>
<feature type="domain" description="Ketopantoate reductase C-terminal" evidence="8">
    <location>
        <begin position="193"/>
        <end position="312"/>
    </location>
</feature>
<dbReference type="InterPro" id="IPR036291">
    <property type="entry name" value="NAD(P)-bd_dom_sf"/>
</dbReference>
<dbReference type="Proteomes" id="UP000477911">
    <property type="component" value="Unassembled WGS sequence"/>
</dbReference>
<evidence type="ECO:0000313" key="10">
    <source>
        <dbReference type="Proteomes" id="UP000477911"/>
    </source>
</evidence>
<keyword evidence="4" id="KW-0566">Pantothenate biosynthesis</keyword>
<evidence type="ECO:0000256" key="6">
    <source>
        <dbReference type="ARBA" id="ARBA00048793"/>
    </source>
</evidence>
<evidence type="ECO:0000256" key="1">
    <source>
        <dbReference type="ARBA" id="ARBA00004994"/>
    </source>
</evidence>
<keyword evidence="10" id="KW-1185">Reference proteome</keyword>
<comment type="caution">
    <text evidence="9">The sequence shown here is derived from an EMBL/GenBank/DDBJ whole genome shotgun (WGS) entry which is preliminary data.</text>
</comment>
<dbReference type="InterPro" id="IPR013328">
    <property type="entry name" value="6PGD_dom2"/>
</dbReference>
<evidence type="ECO:0000256" key="4">
    <source>
        <dbReference type="ARBA" id="ARBA00022655"/>
    </source>
</evidence>
<dbReference type="Pfam" id="PF08546">
    <property type="entry name" value="ApbA_C"/>
    <property type="match status" value="1"/>
</dbReference>
<dbReference type="InterPro" id="IPR008927">
    <property type="entry name" value="6-PGluconate_DH-like_C_sf"/>
</dbReference>
<evidence type="ECO:0000259" key="8">
    <source>
        <dbReference type="Pfam" id="PF08546"/>
    </source>
</evidence>
<evidence type="ECO:0000313" key="9">
    <source>
        <dbReference type="EMBL" id="MXN21130.1"/>
    </source>
</evidence>
<dbReference type="Pfam" id="PF02558">
    <property type="entry name" value="ApbA"/>
    <property type="match status" value="1"/>
</dbReference>
<name>A0A6L7GD14_9RHOB</name>
<dbReference type="GO" id="GO:0015940">
    <property type="term" value="P:pantothenate biosynthetic process"/>
    <property type="evidence" value="ECO:0007669"/>
    <property type="project" value="UniProtKB-UniPathway"/>
</dbReference>
<protein>
    <recommendedName>
        <fullName evidence="3">2-dehydropantoate 2-reductase</fullName>
        <ecNumber evidence="2">1.1.1.169</ecNumber>
    </recommendedName>
    <alternativeName>
        <fullName evidence="5">Ketopantoate reductase</fullName>
    </alternativeName>
</protein>
<comment type="pathway">
    <text evidence="1">Cofactor biosynthesis; (R)-pantothenate biosynthesis; (R)-pantoate from 3-methyl-2-oxobutanoate: step 2/2.</text>
</comment>
<gene>
    <name evidence="9" type="ORF">GR170_25210</name>
</gene>
<sequence>MKVSVIGAGAIGGWLTAGFVRGGARATVLARGASLEALQRRGLILETADGGPGVLPVTATDDPGALRGADLLLLGVKAHDLPALVPVIAEAMTPGTLVMPAVNGLPFWYFEAFGGPARGMTLEAVDPGGQLARLMPSDRVLGNVVHAASHMVAPGHVHLDVAHRLLLGQGAEAEDIAALLCRGGLPASVTPEIHREIWVKLWGNANMNPLTALARADAAQLLDDPGACGLVEAMMREMAALGHRIGHAGFEDIAGRIATTRTLGPIRTSMLQDVEAGRPVELGPILGALVELAARLEQPMPVSAGVHGLMRLLDRNLRG</sequence>
<comment type="catalytic activity">
    <reaction evidence="6">
        <text>(R)-pantoate + NADP(+) = 2-dehydropantoate + NADPH + H(+)</text>
        <dbReference type="Rhea" id="RHEA:16233"/>
        <dbReference type="ChEBI" id="CHEBI:11561"/>
        <dbReference type="ChEBI" id="CHEBI:15378"/>
        <dbReference type="ChEBI" id="CHEBI:15980"/>
        <dbReference type="ChEBI" id="CHEBI:57783"/>
        <dbReference type="ChEBI" id="CHEBI:58349"/>
        <dbReference type="EC" id="1.1.1.169"/>
    </reaction>
</comment>
<evidence type="ECO:0000256" key="3">
    <source>
        <dbReference type="ARBA" id="ARBA00019465"/>
    </source>
</evidence>
<dbReference type="InterPro" id="IPR013332">
    <property type="entry name" value="KPR_N"/>
</dbReference>
<keyword evidence="9" id="KW-0560">Oxidoreductase</keyword>
<accession>A0A6L7GD14</accession>
<dbReference type="InterPro" id="IPR051402">
    <property type="entry name" value="KPR-Related"/>
</dbReference>
<dbReference type="PANTHER" id="PTHR21708:SF45">
    <property type="entry name" value="2-DEHYDROPANTOATE 2-REDUCTASE"/>
    <property type="match status" value="1"/>
</dbReference>
<evidence type="ECO:0000256" key="5">
    <source>
        <dbReference type="ARBA" id="ARBA00032024"/>
    </source>
</evidence>
<dbReference type="PANTHER" id="PTHR21708">
    <property type="entry name" value="PROBABLE 2-DEHYDROPANTOATE 2-REDUCTASE"/>
    <property type="match status" value="1"/>
</dbReference>
<evidence type="ECO:0000259" key="7">
    <source>
        <dbReference type="Pfam" id="PF02558"/>
    </source>
</evidence>
<dbReference type="SUPFAM" id="SSF48179">
    <property type="entry name" value="6-phosphogluconate dehydrogenase C-terminal domain-like"/>
    <property type="match status" value="1"/>
</dbReference>
<dbReference type="GO" id="GO:0005737">
    <property type="term" value="C:cytoplasm"/>
    <property type="evidence" value="ECO:0007669"/>
    <property type="project" value="TreeGrafter"/>
</dbReference>